<dbReference type="PANTHER" id="PTHR48228:SF6">
    <property type="entry name" value="L-CARNITINE COA-TRANSFERASE"/>
    <property type="match status" value="1"/>
</dbReference>
<proteinExistence type="inferred from homology"/>
<dbReference type="PANTHER" id="PTHR48228">
    <property type="entry name" value="SUCCINYL-COA--D-CITRAMALATE COA-TRANSFERASE"/>
    <property type="match status" value="1"/>
</dbReference>
<dbReference type="GO" id="GO:0016740">
    <property type="term" value="F:transferase activity"/>
    <property type="evidence" value="ECO:0007669"/>
    <property type="project" value="UniProtKB-KW"/>
</dbReference>
<dbReference type="Gene3D" id="3.40.50.10540">
    <property type="entry name" value="Crotonobetainyl-coa:carnitine coa-transferase, domain 1"/>
    <property type="match status" value="1"/>
</dbReference>
<dbReference type="Proteomes" id="UP000242754">
    <property type="component" value="Unassembled WGS sequence"/>
</dbReference>
<dbReference type="OrthoDB" id="9797653at2"/>
<evidence type="ECO:0000313" key="3">
    <source>
        <dbReference type="EMBL" id="CZQ98769.1"/>
    </source>
</evidence>
<comment type="similarity">
    <text evidence="1">Belongs to the CoA-transferase III family.</text>
</comment>
<gene>
    <name evidence="3" type="ORF">Tpal_2312</name>
</gene>
<reference evidence="3 4" key="1">
    <citation type="submission" date="2016-02" db="EMBL/GenBank/DDBJ databases">
        <authorList>
            <person name="Wen L."/>
            <person name="He K."/>
            <person name="Yang H."/>
        </authorList>
    </citation>
    <scope>NUCLEOTIDE SEQUENCE [LARGE SCALE GENOMIC DNA]</scope>
    <source>
        <strain evidence="3">Trichococcus palustris</strain>
    </source>
</reference>
<sequence length="406" mass="45377">MMERTFLTPEFGPLSGIRVLGSGSAVAMPSAGNMLADLGAEFIHIERPGKGDVTTRTLSDIWHQEARNRLSLTLELDLHIPEMKETFMELIKKSDVFMENQVWLDKFGIYDEELLEANPKLVIAHVSGFGSEAFGGAEGFTGRASYDIIGQAFSGYLSLNGNEEKPYVEKPYTNDFVSALWVAFGVVSALRHVEKTGKGQIIDVSQYEAMARITAGEYVKAQRTGKNPTRSFENDSIQPFGLYRAKGNAFVAIASASPGVYNRVLEAVSFDQEAYPFKEVAMGATNLQSEKGQEFDANFRKWCLDHTADEIDEIMSRYRVPCSKVNTMLDVLEHPHFEARDNWVEYENKQTGFKAKSFGVFPKFSETPGKVWRGAPDVGDDTERILKDILGFSDEKIQTLKDKNLI</sequence>
<dbReference type="SUPFAM" id="SSF89796">
    <property type="entry name" value="CoA-transferase family III (CaiB/BaiF)"/>
    <property type="match status" value="1"/>
</dbReference>
<organism evidence="3 4">
    <name type="scientific">Trichococcus palustris</name>
    <dbReference type="NCBI Taxonomy" id="140314"/>
    <lineage>
        <taxon>Bacteria</taxon>
        <taxon>Bacillati</taxon>
        <taxon>Bacillota</taxon>
        <taxon>Bacilli</taxon>
        <taxon>Lactobacillales</taxon>
        <taxon>Carnobacteriaceae</taxon>
        <taxon>Trichococcus</taxon>
    </lineage>
</organism>
<evidence type="ECO:0008006" key="5">
    <source>
        <dbReference type="Google" id="ProtNLM"/>
    </source>
</evidence>
<dbReference type="RefSeq" id="WP_087033861.1">
    <property type="nucleotide sequence ID" value="NZ_FJNE01000007.1"/>
</dbReference>
<dbReference type="InterPro" id="IPR003673">
    <property type="entry name" value="CoA-Trfase_fam_III"/>
</dbReference>
<dbReference type="AlphaFoldDB" id="A0A143YWE0"/>
<name>A0A143YWE0_9LACT</name>
<dbReference type="InterPro" id="IPR023606">
    <property type="entry name" value="CoA-Trfase_III_dom_1_sf"/>
</dbReference>
<keyword evidence="4" id="KW-1185">Reference proteome</keyword>
<dbReference type="STRING" id="140314.SAMN04488076_1107"/>
<accession>A0A143YWE0</accession>
<dbReference type="Pfam" id="PF02515">
    <property type="entry name" value="CoA_transf_3"/>
    <property type="match status" value="1"/>
</dbReference>
<dbReference type="InterPro" id="IPR050509">
    <property type="entry name" value="CoA-transferase_III"/>
</dbReference>
<dbReference type="InterPro" id="IPR044855">
    <property type="entry name" value="CoA-Trfase_III_dom3_sf"/>
</dbReference>
<dbReference type="Gene3D" id="3.30.1540.10">
    <property type="entry name" value="formyl-coa transferase, domain 3"/>
    <property type="match status" value="1"/>
</dbReference>
<dbReference type="EMBL" id="FJNE01000007">
    <property type="protein sequence ID" value="CZQ98769.1"/>
    <property type="molecule type" value="Genomic_DNA"/>
</dbReference>
<keyword evidence="2" id="KW-0808">Transferase</keyword>
<protein>
    <recommendedName>
        <fullName evidence="5">CoA-transferase family iii</fullName>
    </recommendedName>
</protein>
<evidence type="ECO:0000313" key="4">
    <source>
        <dbReference type="Proteomes" id="UP000242754"/>
    </source>
</evidence>
<evidence type="ECO:0000256" key="2">
    <source>
        <dbReference type="ARBA" id="ARBA00022679"/>
    </source>
</evidence>
<evidence type="ECO:0000256" key="1">
    <source>
        <dbReference type="ARBA" id="ARBA00008383"/>
    </source>
</evidence>